<proteinExistence type="predicted"/>
<evidence type="ECO:0000313" key="2">
    <source>
        <dbReference type="Proteomes" id="UP000694856"/>
    </source>
</evidence>
<dbReference type="GeneID" id="116660863"/>
<gene>
    <name evidence="3" type="primary">LOC116660863</name>
</gene>
<name>A0A8B8SA42_CAMFR</name>
<protein>
    <submittedName>
        <fullName evidence="3">Uncharacterized protein LOC116660863</fullName>
    </submittedName>
</protein>
<evidence type="ECO:0000256" key="1">
    <source>
        <dbReference type="SAM" id="MobiDB-lite"/>
    </source>
</evidence>
<feature type="region of interest" description="Disordered" evidence="1">
    <location>
        <begin position="42"/>
        <end position="128"/>
    </location>
</feature>
<dbReference type="Proteomes" id="UP000694856">
    <property type="component" value="Chromosome 32"/>
</dbReference>
<dbReference type="RefSeq" id="XP_032327101.1">
    <property type="nucleotide sequence ID" value="XM_032471210.1"/>
</dbReference>
<keyword evidence="2" id="KW-1185">Reference proteome</keyword>
<feature type="compositionally biased region" description="Basic and acidic residues" evidence="1">
    <location>
        <begin position="49"/>
        <end position="60"/>
    </location>
</feature>
<sequence length="294" mass="31903">MKAHLLYPILSPPTPAHPVVVAALAVLRAEDLDHHAVEMQPFHQHPRKGAQEEVVQEHGQHPARGLGAEQRSCREASEPAWGATRARQPVGGARSRRGEGTSGRPGPWRKAGSSSSRSTALSSKDPCEALHERRSGVLRKPSSLCSLPTKFCHWEKKGTAQSSPQICEVTKGEAFTAECVEGTVCPQRVTGHWEKDGDPRDSPLSAACSPRSELVTWHVTCRRLEPGSMWAPGEDRLFTHHCLLCSGSSCPSSPGPSLQRDEAGMGRWPRVSKTLPARLPCPSQAITAPHTWTS</sequence>
<dbReference type="KEGG" id="cfr:116660863"/>
<feature type="compositionally biased region" description="Low complexity" evidence="1">
    <location>
        <begin position="113"/>
        <end position="123"/>
    </location>
</feature>
<evidence type="ECO:0000313" key="3">
    <source>
        <dbReference type="RefSeq" id="XP_032327101.1"/>
    </source>
</evidence>
<reference evidence="3" key="1">
    <citation type="submission" date="2025-08" db="UniProtKB">
        <authorList>
            <consortium name="RefSeq"/>
        </authorList>
    </citation>
    <scope>IDENTIFICATION</scope>
    <source>
        <tissue evidence="3">Ear skin</tissue>
    </source>
</reference>
<organism evidence="2 3">
    <name type="scientific">Camelus ferus</name>
    <name type="common">Wild bactrian camel</name>
    <name type="synonym">Camelus bactrianus ferus</name>
    <dbReference type="NCBI Taxonomy" id="419612"/>
    <lineage>
        <taxon>Eukaryota</taxon>
        <taxon>Metazoa</taxon>
        <taxon>Chordata</taxon>
        <taxon>Craniata</taxon>
        <taxon>Vertebrata</taxon>
        <taxon>Euteleostomi</taxon>
        <taxon>Mammalia</taxon>
        <taxon>Eutheria</taxon>
        <taxon>Laurasiatheria</taxon>
        <taxon>Artiodactyla</taxon>
        <taxon>Tylopoda</taxon>
        <taxon>Camelidae</taxon>
        <taxon>Camelus</taxon>
    </lineage>
</organism>
<accession>A0A8B8SA42</accession>
<dbReference type="AlphaFoldDB" id="A0A8B8SA42"/>